<accession>A0A1T5A0N1</accession>
<gene>
    <name evidence="1" type="ORF">SAMN02745120_0632</name>
</gene>
<dbReference type="RefSeq" id="WP_159446371.1">
    <property type="nucleotide sequence ID" value="NZ_FUYN01000001.1"/>
</dbReference>
<dbReference type="EMBL" id="FUYN01000001">
    <property type="protein sequence ID" value="SKB28581.1"/>
    <property type="molecule type" value="Genomic_DNA"/>
</dbReference>
<proteinExistence type="predicted"/>
<evidence type="ECO:0000313" key="2">
    <source>
        <dbReference type="Proteomes" id="UP000243406"/>
    </source>
</evidence>
<evidence type="ECO:0000313" key="1">
    <source>
        <dbReference type="EMBL" id="SKB28581.1"/>
    </source>
</evidence>
<dbReference type="Proteomes" id="UP000243406">
    <property type="component" value="Unassembled WGS sequence"/>
</dbReference>
<sequence length="53" mass="6150">MIVVNTTQKNADKFNENPKNFLLAEAMKIFTESNDENTKLQALELICKVERTY</sequence>
<reference evidence="2" key="1">
    <citation type="submission" date="2017-02" db="EMBL/GenBank/DDBJ databases">
        <authorList>
            <person name="Varghese N."/>
            <person name="Submissions S."/>
        </authorList>
    </citation>
    <scope>NUCLEOTIDE SEQUENCE [LARGE SCALE GENOMIC DNA]</scope>
    <source>
        <strain evidence="2">ATCC 35199</strain>
    </source>
</reference>
<organism evidence="1 2">
    <name type="scientific">Acetoanaerobium noterae</name>
    <dbReference type="NCBI Taxonomy" id="745369"/>
    <lineage>
        <taxon>Bacteria</taxon>
        <taxon>Bacillati</taxon>
        <taxon>Bacillota</taxon>
        <taxon>Clostridia</taxon>
        <taxon>Peptostreptococcales</taxon>
        <taxon>Filifactoraceae</taxon>
        <taxon>Acetoanaerobium</taxon>
    </lineage>
</organism>
<name>A0A1T5A0N1_9FIRM</name>
<keyword evidence="2" id="KW-1185">Reference proteome</keyword>
<dbReference type="AlphaFoldDB" id="A0A1T5A0N1"/>
<protein>
    <submittedName>
        <fullName evidence="1">Uncharacterized protein</fullName>
    </submittedName>
</protein>